<accession>A0A2W5L6Q4</accession>
<dbReference type="AlphaFoldDB" id="A0A2W5L6Q4"/>
<proteinExistence type="predicted"/>
<evidence type="ECO:0000313" key="1">
    <source>
        <dbReference type="EMBL" id="PZQ22325.1"/>
    </source>
</evidence>
<protein>
    <submittedName>
        <fullName evidence="1">Uncharacterized protein</fullName>
    </submittedName>
</protein>
<sequence length="267" mass="28645">MGSPAMRAAAEAILTAIRTGEYSAARRAETYLAEQPRFRWSRGEASGRDAVFERLVGQWALTPVLGGGLWDTDAGDTANQLVIRGRFPGKGAAPEDYRLTIEFDDQEKVAAITESFTFPKPPAASATMPAYVRRCIDHALLDGKPVTVAFARPGGDVSLSLRGSLQTRDGDTLILWLRNAQGGLADAIRAGRTISFLYRDSASRTTLTAEARGTIVEDAAGRRAIFDRTPEVEQRHDPGLSGAAAELRLLRLSGTTPDGPVLVIPPA</sequence>
<dbReference type="Proteomes" id="UP000248597">
    <property type="component" value="Unassembled WGS sequence"/>
</dbReference>
<dbReference type="EMBL" id="QFPJ01000015">
    <property type="protein sequence ID" value="PZQ22325.1"/>
    <property type="molecule type" value="Genomic_DNA"/>
</dbReference>
<reference evidence="1 2" key="1">
    <citation type="submission" date="2017-08" db="EMBL/GenBank/DDBJ databases">
        <title>Infants hospitalized years apart are colonized by the same room-sourced microbial strains.</title>
        <authorList>
            <person name="Brooks B."/>
            <person name="Olm M.R."/>
            <person name="Firek B.A."/>
            <person name="Baker R."/>
            <person name="Thomas B.C."/>
            <person name="Morowitz M.J."/>
            <person name="Banfield J.F."/>
        </authorList>
    </citation>
    <scope>NUCLEOTIDE SEQUENCE [LARGE SCALE GENOMIC DNA]</scope>
    <source>
        <strain evidence="1">S2_005_003_R2_47</strain>
    </source>
</reference>
<gene>
    <name evidence="1" type="ORF">DI569_08415</name>
</gene>
<comment type="caution">
    <text evidence="1">The sequence shown here is derived from an EMBL/GenBank/DDBJ whole genome shotgun (WGS) entry which is preliminary data.</text>
</comment>
<name>A0A2W5L6Q4_SPHMC</name>
<organism evidence="1 2">
    <name type="scientific">Sphingopyxis macrogoltabida</name>
    <name type="common">Sphingomonas macrogoltabidus</name>
    <dbReference type="NCBI Taxonomy" id="33050"/>
    <lineage>
        <taxon>Bacteria</taxon>
        <taxon>Pseudomonadati</taxon>
        <taxon>Pseudomonadota</taxon>
        <taxon>Alphaproteobacteria</taxon>
        <taxon>Sphingomonadales</taxon>
        <taxon>Sphingomonadaceae</taxon>
        <taxon>Sphingopyxis</taxon>
    </lineage>
</organism>
<dbReference type="SUPFAM" id="SSF50475">
    <property type="entry name" value="FMN-binding split barrel"/>
    <property type="match status" value="1"/>
</dbReference>
<evidence type="ECO:0000313" key="2">
    <source>
        <dbReference type="Proteomes" id="UP000248597"/>
    </source>
</evidence>